<comment type="subcellular location">
    <subcellularLocation>
        <location evidence="1">Membrane</location>
    </subcellularLocation>
</comment>
<dbReference type="STRING" id="269621.A0A238FEN7"/>
<protein>
    <submittedName>
        <fullName evidence="7">BQ2448_2857 protein</fullName>
    </submittedName>
</protein>
<dbReference type="GO" id="GO:0070453">
    <property type="term" value="P:regulation of heme biosynthetic process"/>
    <property type="evidence" value="ECO:0007669"/>
    <property type="project" value="TreeGrafter"/>
</dbReference>
<dbReference type="PANTHER" id="PTHR12668:SF43">
    <property type="entry name" value="TRANSMEMBRANE PROTEIN 14 HOMOLOG"/>
    <property type="match status" value="1"/>
</dbReference>
<keyword evidence="4 6" id="KW-1133">Transmembrane helix</keyword>
<dbReference type="Pfam" id="PF03647">
    <property type="entry name" value="Tmemb_14"/>
    <property type="match status" value="1"/>
</dbReference>
<dbReference type="PANTHER" id="PTHR12668">
    <property type="entry name" value="TRANSMEMBRANE PROTEIN 14, 15"/>
    <property type="match status" value="1"/>
</dbReference>
<dbReference type="OrthoDB" id="5620at2759"/>
<name>A0A238FEN7_9BASI</name>
<dbReference type="EMBL" id="FMSP01000007">
    <property type="protein sequence ID" value="SCV71269.1"/>
    <property type="molecule type" value="Genomic_DNA"/>
</dbReference>
<accession>A0A238FEN7</accession>
<evidence type="ECO:0000256" key="1">
    <source>
        <dbReference type="ARBA" id="ARBA00004370"/>
    </source>
</evidence>
<organism evidence="7 8">
    <name type="scientific">Microbotryum intermedium</name>
    <dbReference type="NCBI Taxonomy" id="269621"/>
    <lineage>
        <taxon>Eukaryota</taxon>
        <taxon>Fungi</taxon>
        <taxon>Dikarya</taxon>
        <taxon>Basidiomycota</taxon>
        <taxon>Pucciniomycotina</taxon>
        <taxon>Microbotryomycetes</taxon>
        <taxon>Microbotryales</taxon>
        <taxon>Microbotryaceae</taxon>
        <taxon>Microbotryum</taxon>
    </lineage>
</organism>
<evidence type="ECO:0000313" key="7">
    <source>
        <dbReference type="EMBL" id="SCV71269.1"/>
    </source>
</evidence>
<feature type="transmembrane region" description="Helical" evidence="6">
    <location>
        <begin position="56"/>
        <end position="74"/>
    </location>
</feature>
<comment type="similarity">
    <text evidence="2">Belongs to the TMEM14 family.</text>
</comment>
<evidence type="ECO:0000313" key="8">
    <source>
        <dbReference type="Proteomes" id="UP000198372"/>
    </source>
</evidence>
<evidence type="ECO:0000256" key="4">
    <source>
        <dbReference type="ARBA" id="ARBA00022989"/>
    </source>
</evidence>
<keyword evidence="8" id="KW-1185">Reference proteome</keyword>
<dbReference type="InterPro" id="IPR005349">
    <property type="entry name" value="TMEM14"/>
</dbReference>
<evidence type="ECO:0000256" key="6">
    <source>
        <dbReference type="SAM" id="Phobius"/>
    </source>
</evidence>
<sequence length="106" mass="10854">MDADTVFGYVAASLIGLGGAIGYLKRGSVASLVSGGGSGALLLLGVYQQTKNRKQVGLMVAVSLLLVGVMGPKAVRSAKFMPSGLVTGSMQLLSVIMLVRFGPRLL</sequence>
<evidence type="ECO:0000256" key="5">
    <source>
        <dbReference type="ARBA" id="ARBA00023136"/>
    </source>
</evidence>
<gene>
    <name evidence="7" type="ORF">BQ2448_2857</name>
</gene>
<feature type="transmembrane region" description="Helical" evidence="6">
    <location>
        <begin position="80"/>
        <end position="101"/>
    </location>
</feature>
<evidence type="ECO:0000256" key="3">
    <source>
        <dbReference type="ARBA" id="ARBA00022692"/>
    </source>
</evidence>
<dbReference type="GO" id="GO:0031966">
    <property type="term" value="C:mitochondrial membrane"/>
    <property type="evidence" value="ECO:0007669"/>
    <property type="project" value="TreeGrafter"/>
</dbReference>
<evidence type="ECO:0000256" key="2">
    <source>
        <dbReference type="ARBA" id="ARBA00007590"/>
    </source>
</evidence>
<dbReference type="InterPro" id="IPR044890">
    <property type="entry name" value="TMEM14_sf"/>
</dbReference>
<keyword evidence="5 6" id="KW-0472">Membrane</keyword>
<keyword evidence="3 6" id="KW-0812">Transmembrane</keyword>
<dbReference type="AlphaFoldDB" id="A0A238FEN7"/>
<dbReference type="Proteomes" id="UP000198372">
    <property type="component" value="Unassembled WGS sequence"/>
</dbReference>
<proteinExistence type="inferred from homology"/>
<dbReference type="Gene3D" id="1.10.10.1740">
    <property type="entry name" value="Transmembrane protein 14-like"/>
    <property type="match status" value="1"/>
</dbReference>
<feature type="transmembrane region" description="Helical" evidence="6">
    <location>
        <begin position="6"/>
        <end position="24"/>
    </location>
</feature>
<reference evidence="8" key="1">
    <citation type="submission" date="2016-09" db="EMBL/GenBank/DDBJ databases">
        <authorList>
            <person name="Jeantristanb JTB J.-T."/>
            <person name="Ricardo R."/>
        </authorList>
    </citation>
    <scope>NUCLEOTIDE SEQUENCE [LARGE SCALE GENOMIC DNA]</scope>
</reference>